<dbReference type="Proteomes" id="UP000315400">
    <property type="component" value="Unassembled WGS sequence"/>
</dbReference>
<dbReference type="EMBL" id="VIFK01000724">
    <property type="protein sequence ID" value="TQE90339.1"/>
    <property type="molecule type" value="Genomic_DNA"/>
</dbReference>
<comment type="caution">
    <text evidence="2">The sequence shown here is derived from an EMBL/GenBank/DDBJ whole genome shotgun (WGS) entry which is preliminary data.</text>
</comment>
<feature type="non-terminal residue" evidence="2">
    <location>
        <position position="340"/>
    </location>
</feature>
<feature type="compositionally biased region" description="Basic and acidic residues" evidence="1">
    <location>
        <begin position="262"/>
        <end position="281"/>
    </location>
</feature>
<proteinExistence type="predicted"/>
<dbReference type="Gene3D" id="3.40.50.300">
    <property type="entry name" value="P-loop containing nucleotide triphosphate hydrolases"/>
    <property type="match status" value="2"/>
</dbReference>
<evidence type="ECO:0000313" key="3">
    <source>
        <dbReference type="Proteomes" id="UP000315400"/>
    </source>
</evidence>
<evidence type="ECO:0000313" key="2">
    <source>
        <dbReference type="EMBL" id="TQE90339.1"/>
    </source>
</evidence>
<organism evidence="2 3">
    <name type="scientific">Spiribacter salinus</name>
    <dbReference type="NCBI Taxonomy" id="1335746"/>
    <lineage>
        <taxon>Bacteria</taxon>
        <taxon>Pseudomonadati</taxon>
        <taxon>Pseudomonadota</taxon>
        <taxon>Gammaproteobacteria</taxon>
        <taxon>Chromatiales</taxon>
        <taxon>Ectothiorhodospiraceae</taxon>
        <taxon>Spiribacter</taxon>
    </lineage>
</organism>
<name>A0A540V0Q6_9GAMM</name>
<dbReference type="Pfam" id="PF13604">
    <property type="entry name" value="AAA_30"/>
    <property type="match status" value="1"/>
</dbReference>
<dbReference type="AlphaFoldDB" id="A0A540V0Q6"/>
<feature type="region of interest" description="Disordered" evidence="1">
    <location>
        <begin position="262"/>
        <end position="282"/>
    </location>
</feature>
<gene>
    <name evidence="2" type="ORF">FKY71_20460</name>
</gene>
<protein>
    <submittedName>
        <fullName evidence="2">AAA family ATPase</fullName>
    </submittedName>
</protein>
<feature type="non-terminal residue" evidence="2">
    <location>
        <position position="1"/>
    </location>
</feature>
<dbReference type="InterPro" id="IPR027417">
    <property type="entry name" value="P-loop_NTPase"/>
</dbReference>
<accession>A0A540V0Q6</accession>
<reference evidence="2 3" key="1">
    <citation type="submission" date="2019-06" db="EMBL/GenBank/DDBJ databases">
        <title>Metagenome assembled Genome of Spiribacter salinus SL48-SHIP from the microbial mat of Salt Lake 48 (Novosibirsk region, Russia).</title>
        <authorList>
            <person name="Shipova A."/>
            <person name="Rozanov A.S."/>
            <person name="Bryanskaya A.V."/>
            <person name="Peltek S.E."/>
        </authorList>
    </citation>
    <scope>NUCLEOTIDE SEQUENCE [LARGE SCALE GENOMIC DNA]</scope>
    <source>
        <strain evidence="2">SL48-SHIP-2</strain>
    </source>
</reference>
<sequence>VECATIFSALGWRIDEKRGEVRRTGRHRLHGHDAIIVDEASMVDQAMYEELMEQTENTDTPILWVGDPAQLPPVKENSSPVFDRVQTQVRLNTIVRQAEGNPIIQASQYLRDCIEKNRRPRISDITTIEGDGRLSIIRGGISVMADYLVDARSHGLDARAVAFHRRMEDRIGQIAASRFHPPGSPRMVEGDPITMSASYGKEISNGMEVTVTDRGETLHGYGPLEIDCQRVEVKVDGTHNMHSLIVPQDSHAHEVALRRVRQTRDRERRRSRELKNTEERTQAGIAADDAGILAQEITDTYASVRYTYASTAHKAQGSTYEVAIVHWDDILSAGNETASR</sequence>
<dbReference type="SUPFAM" id="SSF52540">
    <property type="entry name" value="P-loop containing nucleoside triphosphate hydrolases"/>
    <property type="match status" value="2"/>
</dbReference>
<evidence type="ECO:0000256" key="1">
    <source>
        <dbReference type="SAM" id="MobiDB-lite"/>
    </source>
</evidence>